<dbReference type="Proteomes" id="UP000295707">
    <property type="component" value="Unassembled WGS sequence"/>
</dbReference>
<dbReference type="Gene3D" id="3.40.50.12710">
    <property type="match status" value="1"/>
</dbReference>
<organism evidence="3 4">
    <name type="scientific">Thiogranum longum</name>
    <dbReference type="NCBI Taxonomy" id="1537524"/>
    <lineage>
        <taxon>Bacteria</taxon>
        <taxon>Pseudomonadati</taxon>
        <taxon>Pseudomonadota</taxon>
        <taxon>Gammaproteobacteria</taxon>
        <taxon>Chromatiales</taxon>
        <taxon>Ectothiorhodospiraceae</taxon>
        <taxon>Thiogranum</taxon>
    </lineage>
</organism>
<dbReference type="EMBL" id="SMFX01000001">
    <property type="protein sequence ID" value="TCK19539.1"/>
    <property type="molecule type" value="Genomic_DNA"/>
</dbReference>
<evidence type="ECO:0000256" key="2">
    <source>
        <dbReference type="ARBA" id="ARBA00022679"/>
    </source>
</evidence>
<protein>
    <submittedName>
        <fullName evidence="3">SAM-dependent MidA family methyltransferase</fullName>
    </submittedName>
</protein>
<evidence type="ECO:0000313" key="3">
    <source>
        <dbReference type="EMBL" id="TCK19539.1"/>
    </source>
</evidence>
<keyword evidence="1 3" id="KW-0489">Methyltransferase</keyword>
<dbReference type="InterPro" id="IPR029063">
    <property type="entry name" value="SAM-dependent_MTases_sf"/>
</dbReference>
<evidence type="ECO:0000313" key="4">
    <source>
        <dbReference type="Proteomes" id="UP000295707"/>
    </source>
</evidence>
<keyword evidence="2 3" id="KW-0808">Transferase</keyword>
<accession>A0A4R1HJ55</accession>
<reference evidence="3 4" key="1">
    <citation type="submission" date="2019-03" db="EMBL/GenBank/DDBJ databases">
        <title>Genomic Encyclopedia of Type Strains, Phase IV (KMG-IV): sequencing the most valuable type-strain genomes for metagenomic binning, comparative biology and taxonomic classification.</title>
        <authorList>
            <person name="Goeker M."/>
        </authorList>
    </citation>
    <scope>NUCLEOTIDE SEQUENCE [LARGE SCALE GENOMIC DNA]</scope>
    <source>
        <strain evidence="3 4">DSM 19610</strain>
    </source>
</reference>
<dbReference type="InterPro" id="IPR003788">
    <property type="entry name" value="NDUFAF7"/>
</dbReference>
<gene>
    <name evidence="3" type="ORF">DFR30_2852</name>
</gene>
<dbReference type="Pfam" id="PF02636">
    <property type="entry name" value="Methyltransf_28"/>
    <property type="match status" value="1"/>
</dbReference>
<dbReference type="PANTHER" id="PTHR12049">
    <property type="entry name" value="PROTEIN ARGININE METHYLTRANSFERASE NDUFAF7, MITOCHONDRIAL"/>
    <property type="match status" value="1"/>
</dbReference>
<evidence type="ECO:0000256" key="1">
    <source>
        <dbReference type="ARBA" id="ARBA00022603"/>
    </source>
</evidence>
<dbReference type="OrthoDB" id="9794208at2"/>
<dbReference type="InterPro" id="IPR038375">
    <property type="entry name" value="NDUFAF7_sf"/>
</dbReference>
<dbReference type="GO" id="GO:0032259">
    <property type="term" value="P:methylation"/>
    <property type="evidence" value="ECO:0007669"/>
    <property type="project" value="UniProtKB-KW"/>
</dbReference>
<name>A0A4R1HJ55_9GAMM</name>
<comment type="caution">
    <text evidence="3">The sequence shown here is derived from an EMBL/GenBank/DDBJ whole genome shotgun (WGS) entry which is preliminary data.</text>
</comment>
<dbReference type="AlphaFoldDB" id="A0A4R1HJ55"/>
<proteinExistence type="predicted"/>
<dbReference type="PANTHER" id="PTHR12049:SF7">
    <property type="entry name" value="PROTEIN ARGININE METHYLTRANSFERASE NDUFAF7, MITOCHONDRIAL"/>
    <property type="match status" value="1"/>
</dbReference>
<dbReference type="GO" id="GO:0035243">
    <property type="term" value="F:protein-arginine omega-N symmetric methyltransferase activity"/>
    <property type="evidence" value="ECO:0007669"/>
    <property type="project" value="TreeGrafter"/>
</dbReference>
<dbReference type="RefSeq" id="WP_132974280.1">
    <property type="nucleotide sequence ID" value="NZ_SMFX01000001.1"/>
</dbReference>
<dbReference type="SUPFAM" id="SSF53335">
    <property type="entry name" value="S-adenosyl-L-methionine-dependent methyltransferases"/>
    <property type="match status" value="1"/>
</dbReference>
<sequence length="387" mass="42353">MPNESMSPDAGALALSAQLVEHISGLVNQSGGFLPFDVFMDAALYTPGLGYYSNGLTPFGAQGDFVTAPESGGLFARCLARSFVPVLQQHKASVLELGAGSGRLAADLLTGLQDLDALPERYAILERSPAMRAMQQSRIAQLPKVLQGRVEWVEELPHDWTGVIFGNEVADALPVKRFHYHEHGVSEAGIEVSGNDLRLQETGADPESVEYITSLARQYGWEGDYQTEYCPPLKEWVGRLADCLKQGLLLLIDYGYGRAEYYHPQRNAGTLMCHYRHQAHDNALWCPGLQDITAFVDFTSVAEAATEAGLDFAGYTSQARFLVGAGIDRVMSEADPDDLPRFLEMTGDAKRLMLPGEMGDRFKVIGFSRNLGGVVPGFDSQDLRSRL</sequence>
<keyword evidence="4" id="KW-1185">Reference proteome</keyword>